<dbReference type="AlphaFoldDB" id="A0A2T4C0J5"/>
<organism evidence="2 3">
    <name type="scientific">Trichoderma longibrachiatum ATCC 18648</name>
    <dbReference type="NCBI Taxonomy" id="983965"/>
    <lineage>
        <taxon>Eukaryota</taxon>
        <taxon>Fungi</taxon>
        <taxon>Dikarya</taxon>
        <taxon>Ascomycota</taxon>
        <taxon>Pezizomycotina</taxon>
        <taxon>Sordariomycetes</taxon>
        <taxon>Hypocreomycetidae</taxon>
        <taxon>Hypocreales</taxon>
        <taxon>Hypocreaceae</taxon>
        <taxon>Trichoderma</taxon>
    </lineage>
</organism>
<gene>
    <name evidence="2" type="ORF">M440DRAFT_1402668</name>
</gene>
<dbReference type="EMBL" id="KZ679134">
    <property type="protein sequence ID" value="PTB75097.1"/>
    <property type="molecule type" value="Genomic_DNA"/>
</dbReference>
<dbReference type="Proteomes" id="UP000240760">
    <property type="component" value="Unassembled WGS sequence"/>
</dbReference>
<name>A0A2T4C0J5_TRILO</name>
<feature type="region of interest" description="Disordered" evidence="1">
    <location>
        <begin position="105"/>
        <end position="197"/>
    </location>
</feature>
<feature type="region of interest" description="Disordered" evidence="1">
    <location>
        <begin position="18"/>
        <end position="41"/>
    </location>
</feature>
<evidence type="ECO:0000256" key="1">
    <source>
        <dbReference type="SAM" id="MobiDB-lite"/>
    </source>
</evidence>
<evidence type="ECO:0000313" key="3">
    <source>
        <dbReference type="Proteomes" id="UP000240760"/>
    </source>
</evidence>
<sequence length="197" mass="20906">MPDYEKIAREAEADLNTYQAKTGAARPPSNNDAGVDTNAEKKFESAGAKVAYWEELSSNQGFNKRIPPQEGGDVDIRGKQARGLMYDGVGGPQEKVAEFYARHPGENDLDVADNPVPEIPPGRFGGDILGEGQAASVANVGKNPPGPGGSHFRGSDYYTPESVPDSIAAEGRIAPESVTQASRETEGYSSTIHPSNE</sequence>
<keyword evidence="3" id="KW-1185">Reference proteome</keyword>
<evidence type="ECO:0000313" key="2">
    <source>
        <dbReference type="EMBL" id="PTB75097.1"/>
    </source>
</evidence>
<protein>
    <submittedName>
        <fullName evidence="2">Uncharacterized protein</fullName>
    </submittedName>
</protein>
<dbReference type="OrthoDB" id="3359339at2759"/>
<feature type="compositionally biased region" description="Polar residues" evidence="1">
    <location>
        <begin position="177"/>
        <end position="197"/>
    </location>
</feature>
<accession>A0A2T4C0J5</accession>
<reference evidence="2 3" key="1">
    <citation type="submission" date="2016-07" db="EMBL/GenBank/DDBJ databases">
        <title>Multiple horizontal gene transfer events from other fungi enriched the ability of initially mycotrophic Trichoderma (Ascomycota) to feed on dead plant biomass.</title>
        <authorList>
            <consortium name="DOE Joint Genome Institute"/>
            <person name="Aerts A."/>
            <person name="Atanasova L."/>
            <person name="Chenthamara K."/>
            <person name="Zhang J."/>
            <person name="Grujic M."/>
            <person name="Henrissat B."/>
            <person name="Kuo A."/>
            <person name="Salamov A."/>
            <person name="Lipzen A."/>
            <person name="Labutti K."/>
            <person name="Barry K."/>
            <person name="Miao Y."/>
            <person name="Rahimi M.J."/>
            <person name="Shen Q."/>
            <person name="Grigoriev I.V."/>
            <person name="Kubicek C.P."/>
            <person name="Druzhinina I.S."/>
        </authorList>
    </citation>
    <scope>NUCLEOTIDE SEQUENCE [LARGE SCALE GENOMIC DNA]</scope>
    <source>
        <strain evidence="2 3">ATCC 18648</strain>
    </source>
</reference>
<proteinExistence type="predicted"/>